<dbReference type="Gene3D" id="2.60.40.1120">
    <property type="entry name" value="Carboxypeptidase-like, regulatory domain"/>
    <property type="match status" value="1"/>
</dbReference>
<dbReference type="STRING" id="192904.SAMN04488514_103177"/>
<keyword evidence="2" id="KW-0812">Transmembrane</keyword>
<dbReference type="Proteomes" id="UP000199440">
    <property type="component" value="Unassembled WGS sequence"/>
</dbReference>
<accession>A0A1G9NGX8</accession>
<evidence type="ECO:0000259" key="4">
    <source>
        <dbReference type="Pfam" id="PF07715"/>
    </source>
</evidence>
<feature type="domain" description="TonB-dependent receptor plug" evidence="4">
    <location>
        <begin position="114"/>
        <end position="229"/>
    </location>
</feature>
<dbReference type="FunFam" id="2.60.40.1120:FF:000003">
    <property type="entry name" value="Outer membrane protein Omp121"/>
    <property type="match status" value="1"/>
</dbReference>
<name>A0A1G9NGX8_9FLAO</name>
<keyword evidence="2" id="KW-0998">Cell outer membrane</keyword>
<evidence type="ECO:0000313" key="6">
    <source>
        <dbReference type="Proteomes" id="UP000199440"/>
    </source>
</evidence>
<dbReference type="PROSITE" id="PS52016">
    <property type="entry name" value="TONB_DEPENDENT_REC_3"/>
    <property type="match status" value="1"/>
</dbReference>
<dbReference type="InterPro" id="IPR008969">
    <property type="entry name" value="CarboxyPept-like_regulatory"/>
</dbReference>
<dbReference type="RefSeq" id="WP_089887564.1">
    <property type="nucleotide sequence ID" value="NZ_FNGV01000003.1"/>
</dbReference>
<dbReference type="EMBL" id="FNGV01000003">
    <property type="protein sequence ID" value="SDL85798.1"/>
    <property type="molecule type" value="Genomic_DNA"/>
</dbReference>
<evidence type="ECO:0000313" key="5">
    <source>
        <dbReference type="EMBL" id="SDL85798.1"/>
    </source>
</evidence>
<sequence>MKKLKFLMCAFMIGFATVSWAQTAVTGTISDVQNVPLPGATVLEKGTLNGTTTDFDGNFTLEVSDGEAVLVVSYLGYATLEVPTNNQNTINVQLQDDASQLDEVVVVGYGTQKIKDVTGAVKRVTSEDFNKGVVNNAGQLIQGKAAGVNVTSSSGEPGSGQRIVIRGQGTIRQGSGPLFVLDGFPLGLAGTGSGGSPLNFINSDDIESIDVLKDASATAIYGSRGANGVIIITTKKGKAGVSRVSLSSSLGVSTLTRKLDVFNADEFR</sequence>
<comment type="similarity">
    <text evidence="2">Belongs to the TonB-dependent receptor family.</text>
</comment>
<feature type="chain" id="PRO_5011540898" evidence="3">
    <location>
        <begin position="22"/>
        <end position="268"/>
    </location>
</feature>
<dbReference type="NCBIfam" id="TIGR04057">
    <property type="entry name" value="SusC_RagA_signa"/>
    <property type="match status" value="1"/>
</dbReference>
<keyword evidence="1 3" id="KW-0732">Signal</keyword>
<organism evidence="5 6">
    <name type="scientific">Kriegella aquimaris</name>
    <dbReference type="NCBI Taxonomy" id="192904"/>
    <lineage>
        <taxon>Bacteria</taxon>
        <taxon>Pseudomonadati</taxon>
        <taxon>Bacteroidota</taxon>
        <taxon>Flavobacteriia</taxon>
        <taxon>Flavobacteriales</taxon>
        <taxon>Flavobacteriaceae</taxon>
        <taxon>Kriegella</taxon>
    </lineage>
</organism>
<dbReference type="SUPFAM" id="SSF49464">
    <property type="entry name" value="Carboxypeptidase regulatory domain-like"/>
    <property type="match status" value="1"/>
</dbReference>
<protein>
    <submittedName>
        <fullName evidence="5">TonB-dependent outer membrane receptor, SusC/RagA subfamily, signature region</fullName>
    </submittedName>
</protein>
<keyword evidence="2" id="KW-0472">Membrane</keyword>
<dbReference type="PANTHER" id="PTHR30069:SF29">
    <property type="entry name" value="HEMOGLOBIN AND HEMOGLOBIN-HAPTOGLOBIN-BINDING PROTEIN 1-RELATED"/>
    <property type="match status" value="1"/>
</dbReference>
<keyword evidence="6" id="KW-1185">Reference proteome</keyword>
<dbReference type="InterPro" id="IPR039426">
    <property type="entry name" value="TonB-dep_rcpt-like"/>
</dbReference>
<reference evidence="5 6" key="1">
    <citation type="submission" date="2016-10" db="EMBL/GenBank/DDBJ databases">
        <authorList>
            <person name="de Groot N.N."/>
        </authorList>
    </citation>
    <scope>NUCLEOTIDE SEQUENCE [LARGE SCALE GENOMIC DNA]</scope>
    <source>
        <strain evidence="5 6">DSM 19886</strain>
    </source>
</reference>
<dbReference type="SUPFAM" id="SSF56935">
    <property type="entry name" value="Porins"/>
    <property type="match status" value="1"/>
</dbReference>
<gene>
    <name evidence="5" type="ORF">SAMN04488514_103177</name>
</gene>
<feature type="signal peptide" evidence="3">
    <location>
        <begin position="1"/>
        <end position="21"/>
    </location>
</feature>
<dbReference type="Pfam" id="PF07715">
    <property type="entry name" value="Plug"/>
    <property type="match status" value="1"/>
</dbReference>
<dbReference type="GO" id="GO:0009279">
    <property type="term" value="C:cell outer membrane"/>
    <property type="evidence" value="ECO:0007669"/>
    <property type="project" value="UniProtKB-SubCell"/>
</dbReference>
<dbReference type="GO" id="GO:0044718">
    <property type="term" value="P:siderophore transmembrane transport"/>
    <property type="evidence" value="ECO:0007669"/>
    <property type="project" value="TreeGrafter"/>
</dbReference>
<dbReference type="InterPro" id="IPR012910">
    <property type="entry name" value="Plug_dom"/>
</dbReference>
<evidence type="ECO:0000256" key="3">
    <source>
        <dbReference type="SAM" id="SignalP"/>
    </source>
</evidence>
<keyword evidence="2" id="KW-1134">Transmembrane beta strand</keyword>
<dbReference type="InterPro" id="IPR037066">
    <property type="entry name" value="Plug_dom_sf"/>
</dbReference>
<evidence type="ECO:0000256" key="2">
    <source>
        <dbReference type="PROSITE-ProRule" id="PRU01360"/>
    </source>
</evidence>
<dbReference type="OrthoDB" id="7432683at2"/>
<evidence type="ECO:0000256" key="1">
    <source>
        <dbReference type="ARBA" id="ARBA00022729"/>
    </source>
</evidence>
<dbReference type="AlphaFoldDB" id="A0A1G9NGX8"/>
<dbReference type="Pfam" id="PF13715">
    <property type="entry name" value="CarbopepD_reg_2"/>
    <property type="match status" value="1"/>
</dbReference>
<dbReference type="GO" id="GO:0015344">
    <property type="term" value="F:siderophore uptake transmembrane transporter activity"/>
    <property type="evidence" value="ECO:0007669"/>
    <property type="project" value="TreeGrafter"/>
</dbReference>
<keyword evidence="5" id="KW-0675">Receptor</keyword>
<keyword evidence="2" id="KW-0813">Transport</keyword>
<comment type="subcellular location">
    <subcellularLocation>
        <location evidence="2">Cell outer membrane</location>
        <topology evidence="2">Multi-pass membrane protein</topology>
    </subcellularLocation>
</comment>
<proteinExistence type="inferred from homology"/>
<dbReference type="PANTHER" id="PTHR30069">
    <property type="entry name" value="TONB-DEPENDENT OUTER MEMBRANE RECEPTOR"/>
    <property type="match status" value="1"/>
</dbReference>
<dbReference type="Gene3D" id="2.170.130.10">
    <property type="entry name" value="TonB-dependent receptor, plug domain"/>
    <property type="match status" value="1"/>
</dbReference>
<dbReference type="InterPro" id="IPR023997">
    <property type="entry name" value="TonB-dep_OMP_SusC/RagA_CS"/>
</dbReference>